<sequence>YEFTGGLENWLSQQQKYLQKWRIKFINHMKRFHIDIGEQIKRLQKSYARNNWYDTGTLHKRIDYIVTYWNSIVFGIIEPNSDYYDSAKHSPTDVFMTKYRGWKPSPLSKHYAGYINAQDSFMERIVNVTYTQQTTKEVRDFMKDNPVI</sequence>
<comment type="caution">
    <text evidence="1">The sequence shown here is derived from an EMBL/GenBank/DDBJ whole genome shotgun (WGS) entry which is preliminary data.</text>
</comment>
<protein>
    <submittedName>
        <fullName evidence="1">Uncharacterized protein</fullName>
    </submittedName>
</protein>
<name>A0A0F9PN97_9ZZZZ</name>
<reference evidence="1" key="1">
    <citation type="journal article" date="2015" name="Nature">
        <title>Complex archaea that bridge the gap between prokaryotes and eukaryotes.</title>
        <authorList>
            <person name="Spang A."/>
            <person name="Saw J.H."/>
            <person name="Jorgensen S.L."/>
            <person name="Zaremba-Niedzwiedzka K."/>
            <person name="Martijn J."/>
            <person name="Lind A.E."/>
            <person name="van Eijk R."/>
            <person name="Schleper C."/>
            <person name="Guy L."/>
            <person name="Ettema T.J."/>
        </authorList>
    </citation>
    <scope>NUCLEOTIDE SEQUENCE</scope>
</reference>
<evidence type="ECO:0000313" key="1">
    <source>
        <dbReference type="EMBL" id="KKN31664.1"/>
    </source>
</evidence>
<feature type="non-terminal residue" evidence="1">
    <location>
        <position position="1"/>
    </location>
</feature>
<proteinExistence type="predicted"/>
<dbReference type="EMBL" id="LAZR01002311">
    <property type="protein sequence ID" value="KKN31664.1"/>
    <property type="molecule type" value="Genomic_DNA"/>
</dbReference>
<organism evidence="1">
    <name type="scientific">marine sediment metagenome</name>
    <dbReference type="NCBI Taxonomy" id="412755"/>
    <lineage>
        <taxon>unclassified sequences</taxon>
        <taxon>metagenomes</taxon>
        <taxon>ecological metagenomes</taxon>
    </lineage>
</organism>
<accession>A0A0F9PN97</accession>
<gene>
    <name evidence="1" type="ORF">LCGC14_0821820</name>
</gene>
<dbReference type="AlphaFoldDB" id="A0A0F9PN97"/>